<keyword evidence="2" id="KW-0378">Hydrolase</keyword>
<sequence>MTTPDSSRPRTVLMLHAYPLNARMWDDQKAALEAAGLTVLAPDLPGFGAAPGAMTSLEETAADLLATLPAGPLALVGLSMGGYLAMELLAQAPDRFARVVLADTTLRADPPEKVQDRHAQADRVLEEGPGFLMDAARDEHPAATFRRVQPMIEAATPEGVAGALRAMAARGESRSVLAGLHVPLLVLVGADDPVTPPDRAQEIADAGRGDLVVIPGARHLSNLDQPAAFTQALLDFLT</sequence>
<dbReference type="InterPro" id="IPR000073">
    <property type="entry name" value="AB_hydrolase_1"/>
</dbReference>
<dbReference type="EMBL" id="CP021081">
    <property type="protein sequence ID" value="ASN80486.1"/>
    <property type="molecule type" value="Genomic_DNA"/>
</dbReference>
<dbReference type="InterPro" id="IPR029058">
    <property type="entry name" value="AB_hydrolase_fold"/>
</dbReference>
<dbReference type="KEGG" id="dfc:DFI_05215"/>
<keyword evidence="3" id="KW-1185">Reference proteome</keyword>
<evidence type="ECO:0000259" key="1">
    <source>
        <dbReference type="Pfam" id="PF12697"/>
    </source>
</evidence>
<dbReference type="SUPFAM" id="SSF53474">
    <property type="entry name" value="alpha/beta-Hydrolases"/>
    <property type="match status" value="1"/>
</dbReference>
<dbReference type="Proteomes" id="UP000259030">
    <property type="component" value="Chromosome"/>
</dbReference>
<dbReference type="PANTHER" id="PTHR43194">
    <property type="entry name" value="HYDROLASE ALPHA/BETA FOLD FAMILY"/>
    <property type="match status" value="1"/>
</dbReference>
<reference evidence="2 3" key="1">
    <citation type="submission" date="2017-05" db="EMBL/GenBank/DDBJ databases">
        <title>The complete genome sequence of Deinococcus ficus isolated from the rhizosphere of the Ficus religiosa L. in Taiwan.</title>
        <authorList>
            <person name="Wu K.-M."/>
            <person name="Liao T.-L."/>
            <person name="Liu Y.-M."/>
            <person name="Young C.-C."/>
            <person name="Tsai S.-F."/>
        </authorList>
    </citation>
    <scope>NUCLEOTIDE SEQUENCE [LARGE SCALE GENOMIC DNA]</scope>
    <source>
        <strain evidence="2 3">CC-FR2-10</strain>
    </source>
</reference>
<feature type="domain" description="AB hydrolase-1" evidence="1">
    <location>
        <begin position="12"/>
        <end position="231"/>
    </location>
</feature>
<proteinExistence type="predicted"/>
<evidence type="ECO:0000313" key="3">
    <source>
        <dbReference type="Proteomes" id="UP000259030"/>
    </source>
</evidence>
<dbReference type="Gene3D" id="3.40.50.1820">
    <property type="entry name" value="alpha/beta hydrolase"/>
    <property type="match status" value="1"/>
</dbReference>
<dbReference type="PANTHER" id="PTHR43194:SF5">
    <property type="entry name" value="PIMELOYL-[ACYL-CARRIER PROTEIN] METHYL ESTER ESTERASE"/>
    <property type="match status" value="1"/>
</dbReference>
<name>A0A221SV09_9DEIO</name>
<protein>
    <submittedName>
        <fullName evidence="2">Alpha/beta hydrolase</fullName>
    </submittedName>
</protein>
<dbReference type="InterPro" id="IPR050228">
    <property type="entry name" value="Carboxylesterase_BioH"/>
</dbReference>
<dbReference type="Pfam" id="PF12697">
    <property type="entry name" value="Abhydrolase_6"/>
    <property type="match status" value="1"/>
</dbReference>
<dbReference type="RefSeq" id="WP_027464267.1">
    <property type="nucleotide sequence ID" value="NZ_CP021081.1"/>
</dbReference>
<dbReference type="AlphaFoldDB" id="A0A221SV09"/>
<organism evidence="2 3">
    <name type="scientific">Deinococcus ficus</name>
    <dbReference type="NCBI Taxonomy" id="317577"/>
    <lineage>
        <taxon>Bacteria</taxon>
        <taxon>Thermotogati</taxon>
        <taxon>Deinococcota</taxon>
        <taxon>Deinococci</taxon>
        <taxon>Deinococcales</taxon>
        <taxon>Deinococcaceae</taxon>
        <taxon>Deinococcus</taxon>
    </lineage>
</organism>
<dbReference type="GO" id="GO:0016787">
    <property type="term" value="F:hydrolase activity"/>
    <property type="evidence" value="ECO:0007669"/>
    <property type="project" value="UniProtKB-KW"/>
</dbReference>
<gene>
    <name evidence="2" type="ORF">DFI_05215</name>
</gene>
<accession>A0A221SV09</accession>
<evidence type="ECO:0000313" key="2">
    <source>
        <dbReference type="EMBL" id="ASN80486.1"/>
    </source>
</evidence>
<dbReference type="STRING" id="317577.GCA_000419625_00096"/>